<dbReference type="RefSeq" id="WP_208463253.1">
    <property type="nucleotide sequence ID" value="NZ_JAGFOT010000001.1"/>
</dbReference>
<gene>
    <name evidence="1" type="ORF">J5N55_01125</name>
</gene>
<evidence type="ECO:0008006" key="3">
    <source>
        <dbReference type="Google" id="ProtNLM"/>
    </source>
</evidence>
<protein>
    <recommendedName>
        <fullName evidence="3">Transposase</fullName>
    </recommendedName>
</protein>
<accession>A0AAW4J197</accession>
<comment type="caution">
    <text evidence="1">The sequence shown here is derived from an EMBL/GenBank/DDBJ whole genome shotgun (WGS) entry which is preliminary data.</text>
</comment>
<name>A0AAW4J197_ACIHA</name>
<organism evidence="1 2">
    <name type="scientific">Acinetobacter haemolyticus</name>
    <dbReference type="NCBI Taxonomy" id="29430"/>
    <lineage>
        <taxon>Bacteria</taxon>
        <taxon>Pseudomonadati</taxon>
        <taxon>Pseudomonadota</taxon>
        <taxon>Gammaproteobacteria</taxon>
        <taxon>Moraxellales</taxon>
        <taxon>Moraxellaceae</taxon>
        <taxon>Acinetobacter</taxon>
    </lineage>
</organism>
<dbReference type="AlphaFoldDB" id="A0AAW4J197"/>
<evidence type="ECO:0000313" key="2">
    <source>
        <dbReference type="Proteomes" id="UP000670925"/>
    </source>
</evidence>
<proteinExistence type="predicted"/>
<sequence length="121" mass="14359">MHFEFKNHNREINKRRIGIKHIFGKLKKFMIFADSITALPIDYKKHMLYVISENGQIRSFPLRLTNLQMLLKKSTSATLTPSERMNFLNESEDTAYKKYSASEHEYGRIPLPANWYFNLPF</sequence>
<evidence type="ECO:0000313" key="1">
    <source>
        <dbReference type="EMBL" id="MBO3656691.1"/>
    </source>
</evidence>
<dbReference type="EMBL" id="JAGFOT010000001">
    <property type="protein sequence ID" value="MBO3656691.1"/>
    <property type="molecule type" value="Genomic_DNA"/>
</dbReference>
<reference evidence="1" key="1">
    <citation type="submission" date="2021-03" db="EMBL/GenBank/DDBJ databases">
        <title>Acinetobacter spp. whole-genome sequenced from Terengganu.</title>
        <authorList>
            <person name="Mohd Rani F."/>
        </authorList>
    </citation>
    <scope>NUCLEOTIDE SEQUENCE</scope>
    <source>
        <strain evidence="1">AC1502</strain>
    </source>
</reference>
<dbReference type="Proteomes" id="UP000670925">
    <property type="component" value="Unassembled WGS sequence"/>
</dbReference>